<gene>
    <name evidence="1" type="ORF">SAMN05660206_111105</name>
</gene>
<protein>
    <submittedName>
        <fullName evidence="1">Uncharacterized protein</fullName>
    </submittedName>
</protein>
<proteinExistence type="predicted"/>
<keyword evidence="2" id="KW-1185">Reference proteome</keyword>
<sequence>MGVNIWMSPKANRYLYSAFTDFFTAVTEKYKSLV</sequence>
<reference evidence="1 2" key="1">
    <citation type="submission" date="2016-10" db="EMBL/GenBank/DDBJ databases">
        <authorList>
            <person name="de Groot N.N."/>
        </authorList>
    </citation>
    <scope>NUCLEOTIDE SEQUENCE [LARGE SCALE GENOMIC DNA]</scope>
    <source>
        <strain evidence="1 2">DSM 22789</strain>
    </source>
</reference>
<name>A0A1I6V632_9SPHI</name>
<dbReference type="EMBL" id="FOZZ01000011">
    <property type="protein sequence ID" value="SFT09228.1"/>
    <property type="molecule type" value="Genomic_DNA"/>
</dbReference>
<dbReference type="Proteomes" id="UP000198785">
    <property type="component" value="Unassembled WGS sequence"/>
</dbReference>
<organism evidence="1 2">
    <name type="scientific">Sphingobacterium wenxiniae</name>
    <dbReference type="NCBI Taxonomy" id="683125"/>
    <lineage>
        <taxon>Bacteria</taxon>
        <taxon>Pseudomonadati</taxon>
        <taxon>Bacteroidota</taxon>
        <taxon>Sphingobacteriia</taxon>
        <taxon>Sphingobacteriales</taxon>
        <taxon>Sphingobacteriaceae</taxon>
        <taxon>Sphingobacterium</taxon>
    </lineage>
</organism>
<accession>A0A1I6V632</accession>
<dbReference type="STRING" id="683125.SAMN05660206_111105"/>
<dbReference type="AlphaFoldDB" id="A0A1I6V632"/>
<evidence type="ECO:0000313" key="1">
    <source>
        <dbReference type="EMBL" id="SFT09228.1"/>
    </source>
</evidence>
<evidence type="ECO:0000313" key="2">
    <source>
        <dbReference type="Proteomes" id="UP000198785"/>
    </source>
</evidence>